<dbReference type="Gene3D" id="1.10.1450.10">
    <property type="entry name" value="Tetraspanin"/>
    <property type="match status" value="1"/>
</dbReference>
<dbReference type="AlphaFoldDB" id="A0A7M7MDB0"/>
<evidence type="ECO:0000256" key="3">
    <source>
        <dbReference type="ARBA" id="ARBA00022989"/>
    </source>
</evidence>
<evidence type="ECO:0000256" key="5">
    <source>
        <dbReference type="SAM" id="MobiDB-lite"/>
    </source>
</evidence>
<dbReference type="GeneID" id="111247226"/>
<feature type="region of interest" description="Disordered" evidence="5">
    <location>
        <begin position="245"/>
        <end position="292"/>
    </location>
</feature>
<dbReference type="InterPro" id="IPR018499">
    <property type="entry name" value="Tetraspanin/Peripherin"/>
</dbReference>
<evidence type="ECO:0000313" key="7">
    <source>
        <dbReference type="EnsemblMetazoa" id="XP_022653637"/>
    </source>
</evidence>
<protein>
    <recommendedName>
        <fullName evidence="9">Tetraspanin</fullName>
    </recommendedName>
</protein>
<keyword evidence="3 6" id="KW-1133">Transmembrane helix</keyword>
<dbReference type="KEGG" id="vde:111247226"/>
<dbReference type="GO" id="GO:0016020">
    <property type="term" value="C:membrane"/>
    <property type="evidence" value="ECO:0007669"/>
    <property type="project" value="UniProtKB-SubCell"/>
</dbReference>
<dbReference type="Pfam" id="PF00335">
    <property type="entry name" value="Tetraspanin"/>
    <property type="match status" value="1"/>
</dbReference>
<proteinExistence type="predicted"/>
<feature type="transmembrane region" description="Helical" evidence="6">
    <location>
        <begin position="56"/>
        <end position="78"/>
    </location>
</feature>
<evidence type="ECO:0000256" key="1">
    <source>
        <dbReference type="ARBA" id="ARBA00004141"/>
    </source>
</evidence>
<feature type="transmembrane region" description="Helical" evidence="6">
    <location>
        <begin position="203"/>
        <end position="226"/>
    </location>
</feature>
<keyword evidence="2 6" id="KW-0812">Transmembrane</keyword>
<keyword evidence="8" id="KW-1185">Reference proteome</keyword>
<accession>A0A7M7MDB0</accession>
<dbReference type="RefSeq" id="XP_022653637.1">
    <property type="nucleotide sequence ID" value="XM_022797902.1"/>
</dbReference>
<name>A0A7M7MDB0_VARDE</name>
<feature type="compositionally biased region" description="Low complexity" evidence="5">
    <location>
        <begin position="260"/>
        <end position="292"/>
    </location>
</feature>
<dbReference type="InParanoid" id="A0A7M7MDB0"/>
<dbReference type="CDD" id="cd03127">
    <property type="entry name" value="tetraspanin_LEL"/>
    <property type="match status" value="1"/>
</dbReference>
<feature type="transmembrane region" description="Helical" evidence="6">
    <location>
        <begin position="85"/>
        <end position="109"/>
    </location>
</feature>
<dbReference type="EnsemblMetazoa" id="XM_022797902">
    <property type="protein sequence ID" value="XP_022653637"/>
    <property type="gene ID" value="LOC111247226"/>
</dbReference>
<organism evidence="7 8">
    <name type="scientific">Varroa destructor</name>
    <name type="common">Honeybee mite</name>
    <dbReference type="NCBI Taxonomy" id="109461"/>
    <lineage>
        <taxon>Eukaryota</taxon>
        <taxon>Metazoa</taxon>
        <taxon>Ecdysozoa</taxon>
        <taxon>Arthropoda</taxon>
        <taxon>Chelicerata</taxon>
        <taxon>Arachnida</taxon>
        <taxon>Acari</taxon>
        <taxon>Parasitiformes</taxon>
        <taxon>Mesostigmata</taxon>
        <taxon>Gamasina</taxon>
        <taxon>Dermanyssoidea</taxon>
        <taxon>Varroidae</taxon>
        <taxon>Varroa</taxon>
    </lineage>
</organism>
<dbReference type="FunCoup" id="A0A7M7MDB0">
    <property type="interactions" value="19"/>
</dbReference>
<evidence type="ECO:0008006" key="9">
    <source>
        <dbReference type="Google" id="ProtNLM"/>
    </source>
</evidence>
<dbReference type="Proteomes" id="UP000594260">
    <property type="component" value="Unplaced"/>
</dbReference>
<evidence type="ECO:0000313" key="8">
    <source>
        <dbReference type="Proteomes" id="UP000594260"/>
    </source>
</evidence>
<reference evidence="7" key="1">
    <citation type="submission" date="2021-01" db="UniProtKB">
        <authorList>
            <consortium name="EnsemblMetazoa"/>
        </authorList>
    </citation>
    <scope>IDENTIFICATION</scope>
</reference>
<feature type="transmembrane region" description="Helical" evidence="6">
    <location>
        <begin position="7"/>
        <end position="36"/>
    </location>
</feature>
<keyword evidence="4 6" id="KW-0472">Membrane</keyword>
<dbReference type="SUPFAM" id="SSF48652">
    <property type="entry name" value="Tetraspanin"/>
    <property type="match status" value="1"/>
</dbReference>
<dbReference type="OMA" id="MALYNEY"/>
<evidence type="ECO:0000256" key="6">
    <source>
        <dbReference type="SAM" id="Phobius"/>
    </source>
</evidence>
<evidence type="ECO:0000256" key="4">
    <source>
        <dbReference type="ARBA" id="ARBA00023136"/>
    </source>
</evidence>
<sequence length="292" mass="31925">MNCYNCYLLYWFFLLSSLIIVIAVAVACGAGAVMFISTKLGQAQIRDELSLINTTAILVLIISCLVVFVILWGFYGVCFGARLVLVSYMILMVLLVMAEVVPIGLLWIFTNKKVLAKVADDLMNGLLATADKQYGNEAGLMCLTVLSVIQSRLRCCGANSIEDYDKFNLQSYKYLCKKGKQEELYLEGCTVAINSWFSHNTTLMGTIAFGSIIFEVMTVVLAGLLIGRIKQEAKIEAFDAMAKPAVKSETAPTRQSIAHPETSPTKSESPSGLRSISRFSSRSISPTTSNAS</sequence>
<comment type="subcellular location">
    <subcellularLocation>
        <location evidence="1">Membrane</location>
        <topology evidence="1">Multi-pass membrane protein</topology>
    </subcellularLocation>
</comment>
<dbReference type="InterPro" id="IPR008952">
    <property type="entry name" value="Tetraspanin_EC2_sf"/>
</dbReference>
<evidence type="ECO:0000256" key="2">
    <source>
        <dbReference type="ARBA" id="ARBA00022692"/>
    </source>
</evidence>
<dbReference type="OrthoDB" id="2014092at2759"/>